<dbReference type="InterPro" id="IPR013762">
    <property type="entry name" value="Integrase-like_cat_sf"/>
</dbReference>
<dbReference type="Proteomes" id="UP000608024">
    <property type="component" value="Unassembled WGS sequence"/>
</dbReference>
<dbReference type="Gene3D" id="1.10.443.10">
    <property type="entry name" value="Intergrase catalytic core"/>
    <property type="match status" value="1"/>
</dbReference>
<keyword evidence="1" id="KW-0233">DNA recombination</keyword>
<dbReference type="EMBL" id="BNBT01000010">
    <property type="protein sequence ID" value="GHE43763.1"/>
    <property type="molecule type" value="Genomic_DNA"/>
</dbReference>
<dbReference type="GO" id="GO:0006310">
    <property type="term" value="P:DNA recombination"/>
    <property type="evidence" value="ECO:0007669"/>
    <property type="project" value="UniProtKB-KW"/>
</dbReference>
<keyword evidence="4" id="KW-1185">Reference proteome</keyword>
<dbReference type="GO" id="GO:0003677">
    <property type="term" value="F:DNA binding"/>
    <property type="evidence" value="ECO:0007669"/>
    <property type="project" value="InterPro"/>
</dbReference>
<evidence type="ECO:0000259" key="2">
    <source>
        <dbReference type="Pfam" id="PF00589"/>
    </source>
</evidence>
<dbReference type="RefSeq" id="WP_190134739.1">
    <property type="nucleotide sequence ID" value="NZ_BNBT01000010.1"/>
</dbReference>
<evidence type="ECO:0000256" key="1">
    <source>
        <dbReference type="ARBA" id="ARBA00023172"/>
    </source>
</evidence>
<evidence type="ECO:0000313" key="3">
    <source>
        <dbReference type="EMBL" id="GHE43763.1"/>
    </source>
</evidence>
<protein>
    <recommendedName>
        <fullName evidence="2">Tyr recombinase domain-containing protein</fullName>
    </recommendedName>
</protein>
<proteinExistence type="predicted"/>
<name>A0A918ZB96_9ACTN</name>
<evidence type="ECO:0000313" key="4">
    <source>
        <dbReference type="Proteomes" id="UP000608024"/>
    </source>
</evidence>
<accession>A0A918ZB96</accession>
<dbReference type="InterPro" id="IPR011010">
    <property type="entry name" value="DNA_brk_join_enz"/>
</dbReference>
<reference evidence="3" key="2">
    <citation type="submission" date="2020-09" db="EMBL/GenBank/DDBJ databases">
        <authorList>
            <person name="Sun Q."/>
            <person name="Ohkuma M."/>
        </authorList>
    </citation>
    <scope>NUCLEOTIDE SEQUENCE</scope>
    <source>
        <strain evidence="3">JCM 4784</strain>
    </source>
</reference>
<feature type="domain" description="Tyr recombinase" evidence="2">
    <location>
        <begin position="49"/>
        <end position="130"/>
    </location>
</feature>
<organism evidence="3 4">
    <name type="scientific">Streptomyces longispororuber</name>
    <dbReference type="NCBI Taxonomy" id="68230"/>
    <lineage>
        <taxon>Bacteria</taxon>
        <taxon>Bacillati</taxon>
        <taxon>Actinomycetota</taxon>
        <taxon>Actinomycetes</taxon>
        <taxon>Kitasatosporales</taxon>
        <taxon>Streptomycetaceae</taxon>
        <taxon>Streptomyces</taxon>
    </lineage>
</organism>
<gene>
    <name evidence="3" type="ORF">GCM10018785_11680</name>
</gene>
<comment type="caution">
    <text evidence="3">The sequence shown here is derived from an EMBL/GenBank/DDBJ whole genome shotgun (WGS) entry which is preliminary data.</text>
</comment>
<dbReference type="AlphaFoldDB" id="A0A918ZB96"/>
<dbReference type="SUPFAM" id="SSF56349">
    <property type="entry name" value="DNA breaking-rejoining enzymes"/>
    <property type="match status" value="1"/>
</dbReference>
<dbReference type="GO" id="GO:0015074">
    <property type="term" value="P:DNA integration"/>
    <property type="evidence" value="ECO:0007669"/>
    <property type="project" value="InterPro"/>
</dbReference>
<dbReference type="InterPro" id="IPR002104">
    <property type="entry name" value="Integrase_catalytic"/>
</dbReference>
<sequence length="227" mass="25958">MKTQASYAWLDVGSFLQAKYVEHIARWRTPLPIAALRNRELRGLAPITREYDELVMVTRKWKPIQAAVLNKAFRLAKKRVQARGIDIPDETTFHDLRHFADAVWVASGLEPSKVQARMRHARLAETLNTYGYLVWEVDWENAPASFEELYGIPAPPGLRRRRLCPGRSANAGGQPRQASAAPVGSRCCVLRCLATQEPVVRRYRIRKYADVCRQKRTGRTLRKSYGE</sequence>
<dbReference type="Pfam" id="PF00589">
    <property type="entry name" value="Phage_integrase"/>
    <property type="match status" value="1"/>
</dbReference>
<reference evidence="3" key="1">
    <citation type="journal article" date="2014" name="Int. J. Syst. Evol. Microbiol.">
        <title>Complete genome sequence of Corynebacterium casei LMG S-19264T (=DSM 44701T), isolated from a smear-ripened cheese.</title>
        <authorList>
            <consortium name="US DOE Joint Genome Institute (JGI-PGF)"/>
            <person name="Walter F."/>
            <person name="Albersmeier A."/>
            <person name="Kalinowski J."/>
            <person name="Ruckert C."/>
        </authorList>
    </citation>
    <scope>NUCLEOTIDE SEQUENCE</scope>
    <source>
        <strain evidence="3">JCM 4784</strain>
    </source>
</reference>